<feature type="region of interest" description="Disordered" evidence="1">
    <location>
        <begin position="464"/>
        <end position="502"/>
    </location>
</feature>
<protein>
    <submittedName>
        <fullName evidence="4">AMP-binding protein</fullName>
    </submittedName>
</protein>
<comment type="caution">
    <text evidence="4">The sequence shown here is derived from an EMBL/GenBank/DDBJ whole genome shotgun (WGS) entry which is preliminary data.</text>
</comment>
<dbReference type="InterPro" id="IPR045851">
    <property type="entry name" value="AMP-bd_C_sf"/>
</dbReference>
<sequence>MLSIPLGNIPGYHAGRLGHAAVAVRIGEATISWGELDARSTRRAHSLLARGVSQGDMVTLALDNSVAFFEWTFAVWKLGAVPHMVSWRIPDGELGAMLELARPVAVIATDYERLAHLGALPPQWGLTEGSDDPLPEAVSPYWKAMSSGGSTGRPKIIVDHRPGVHVIGSTYLQVSEGEVVLNPGPLYHNAPFSMAHNALFKGNPLITMARFDAEETLRLIDRWGVASVNFVPTMMLRIWRLNDEVKARYDVSSLRNVWHMAAPMPAWLKKSWIGWLGAEKINEAYAGTEAVGATTINGVEWLAHEGSVGRPRNCELRVRDEAGADVPVGTVGEIWLKPTVVNKGYHYLGATQPTGQRGFESLGDYGWLDADGYLYLADRRTDLIISGGSNIFPAEVESAIMEHPAVDVAVVIGLPNDDLGASVHAIVRLRSNCKTTLNSADLLEFLRGRLVTYKLPRSIEFTDDPMRDDAGKVRRSQLREQRIDSSNEERNAAARSAAKEKS</sequence>
<dbReference type="Gene3D" id="3.40.50.12780">
    <property type="entry name" value="N-terminal domain of ligase-like"/>
    <property type="match status" value="1"/>
</dbReference>
<accession>A0ABU8S922</accession>
<dbReference type="InterPro" id="IPR042099">
    <property type="entry name" value="ANL_N_sf"/>
</dbReference>
<name>A0ABU8S922_9SPHN</name>
<dbReference type="InterPro" id="IPR000873">
    <property type="entry name" value="AMP-dep_synth/lig_dom"/>
</dbReference>
<dbReference type="InterPro" id="IPR025110">
    <property type="entry name" value="AMP-bd_C"/>
</dbReference>
<keyword evidence="5" id="KW-1185">Reference proteome</keyword>
<dbReference type="Gene3D" id="3.30.300.30">
    <property type="match status" value="1"/>
</dbReference>
<proteinExistence type="predicted"/>
<dbReference type="RefSeq" id="WP_339967089.1">
    <property type="nucleotide sequence ID" value="NZ_JBBHJY010000005.1"/>
</dbReference>
<dbReference type="EMBL" id="JBBHJY010000005">
    <property type="protein sequence ID" value="MEJ6010440.1"/>
    <property type="molecule type" value="Genomic_DNA"/>
</dbReference>
<feature type="domain" description="AMP-binding enzyme C-terminal" evidence="3">
    <location>
        <begin position="395"/>
        <end position="465"/>
    </location>
</feature>
<dbReference type="PANTHER" id="PTHR24096">
    <property type="entry name" value="LONG-CHAIN-FATTY-ACID--COA LIGASE"/>
    <property type="match status" value="1"/>
</dbReference>
<dbReference type="PANTHER" id="PTHR24096:SF323">
    <property type="entry name" value="BLR3536 PROTEIN"/>
    <property type="match status" value="1"/>
</dbReference>
<evidence type="ECO:0000259" key="3">
    <source>
        <dbReference type="Pfam" id="PF13193"/>
    </source>
</evidence>
<evidence type="ECO:0000256" key="1">
    <source>
        <dbReference type="SAM" id="MobiDB-lite"/>
    </source>
</evidence>
<evidence type="ECO:0000313" key="5">
    <source>
        <dbReference type="Proteomes" id="UP001379235"/>
    </source>
</evidence>
<evidence type="ECO:0000259" key="2">
    <source>
        <dbReference type="Pfam" id="PF00501"/>
    </source>
</evidence>
<dbReference type="Proteomes" id="UP001379235">
    <property type="component" value="Unassembled WGS sequence"/>
</dbReference>
<dbReference type="Pfam" id="PF13193">
    <property type="entry name" value="AMP-binding_C"/>
    <property type="match status" value="1"/>
</dbReference>
<dbReference type="Pfam" id="PF00501">
    <property type="entry name" value="AMP-binding"/>
    <property type="match status" value="1"/>
</dbReference>
<dbReference type="SUPFAM" id="SSF56801">
    <property type="entry name" value="Acetyl-CoA synthetase-like"/>
    <property type="match status" value="1"/>
</dbReference>
<gene>
    <name evidence="4" type="ORF">WG900_10960</name>
</gene>
<evidence type="ECO:0000313" key="4">
    <source>
        <dbReference type="EMBL" id="MEJ6010440.1"/>
    </source>
</evidence>
<organism evidence="4 5">
    <name type="scientific">Novosphingobium aquae</name>
    <dbReference type="NCBI Taxonomy" id="3133435"/>
    <lineage>
        <taxon>Bacteria</taxon>
        <taxon>Pseudomonadati</taxon>
        <taxon>Pseudomonadota</taxon>
        <taxon>Alphaproteobacteria</taxon>
        <taxon>Sphingomonadales</taxon>
        <taxon>Sphingomonadaceae</taxon>
        <taxon>Novosphingobium</taxon>
    </lineage>
</organism>
<reference evidence="4 5" key="1">
    <citation type="submission" date="2024-03" db="EMBL/GenBank/DDBJ databases">
        <authorList>
            <person name="Jo J.-H."/>
        </authorList>
    </citation>
    <scope>NUCLEOTIDE SEQUENCE [LARGE SCALE GENOMIC DNA]</scope>
    <source>
        <strain evidence="4 5">AS3R-12</strain>
    </source>
</reference>
<feature type="domain" description="AMP-dependent synthetase/ligase" evidence="2">
    <location>
        <begin position="21"/>
        <end position="346"/>
    </location>
</feature>